<keyword evidence="4" id="KW-0418">Kinase</keyword>
<dbReference type="Gene3D" id="3.30.200.20">
    <property type="entry name" value="Phosphorylase Kinase, domain 1"/>
    <property type="match status" value="2"/>
</dbReference>
<dbReference type="PROSITE" id="PS50011">
    <property type="entry name" value="PROTEIN_KINASE_DOM"/>
    <property type="match status" value="1"/>
</dbReference>
<proteinExistence type="inferred from homology"/>
<feature type="domain" description="Protein kinase" evidence="5">
    <location>
        <begin position="15"/>
        <end position="348"/>
    </location>
</feature>
<comment type="caution">
    <text evidence="6">The sequence shown here is derived from an EMBL/GenBank/DDBJ whole genome shotgun (WGS) entry which is preliminary data.</text>
</comment>
<reference evidence="6" key="1">
    <citation type="submission" date="2023-04" db="EMBL/GenBank/DDBJ databases">
        <title>Candida boidinii NBRC 10035.</title>
        <authorList>
            <person name="Ichikawa N."/>
            <person name="Sato H."/>
            <person name="Tonouchi N."/>
        </authorList>
    </citation>
    <scope>NUCLEOTIDE SEQUENCE</scope>
    <source>
        <strain evidence="6">NBRC 10035</strain>
    </source>
</reference>
<dbReference type="AlphaFoldDB" id="A0A9W6T8G6"/>
<keyword evidence="4" id="KW-0808">Transferase</keyword>
<feature type="binding site" evidence="3">
    <location>
        <position position="48"/>
    </location>
    <ligand>
        <name>ATP</name>
        <dbReference type="ChEBI" id="CHEBI:30616"/>
    </ligand>
</feature>
<dbReference type="GO" id="GO:0005524">
    <property type="term" value="F:ATP binding"/>
    <property type="evidence" value="ECO:0007669"/>
    <property type="project" value="UniProtKB-UniRule"/>
</dbReference>
<keyword evidence="7" id="KW-1185">Reference proteome</keyword>
<keyword evidence="1 3" id="KW-0547">Nucleotide-binding</keyword>
<dbReference type="SUPFAM" id="SSF56112">
    <property type="entry name" value="Protein kinase-like (PK-like)"/>
    <property type="match status" value="1"/>
</dbReference>
<keyword evidence="4" id="KW-0723">Serine/threonine-protein kinase</keyword>
<sequence>MGSKDLTNIILNNKYQFQKKIGSGSYGIVYSARHLNTGAPYAIKIILKNQTTNTQNNKQLLQQLEQELLYNAILNNGTLITNLLNLDLIAKAGYKCKILKEISLQLRVHKHPGVLSIYKVYDSKLALFVVMDYYPEGDLFSTIVDKRRYANDPFLVKSVFIQLLDAINYCHSKNIYHCDLKPENILVANNGTKVVLADFGLAMQDSSIESNICCGSSYYMAPERIQNFCTGFNDFETHSIHLERLMDPKNHMNEGLHQNVKFPTAAGDVWSLCIILINLVSIRNPWLKASLSDTTFKAFVNDPSVLLKILPISKEIYHILTKYLCINPWERGSLFELRDDIINCHKLSDQGPLSLDSALLGIGIELTESQQVEDALANANAAAAVANANAVGNEIQGLYAENGIHRFDVLKI</sequence>
<dbReference type="GO" id="GO:0005737">
    <property type="term" value="C:cytoplasm"/>
    <property type="evidence" value="ECO:0007669"/>
    <property type="project" value="TreeGrafter"/>
</dbReference>
<protein>
    <submittedName>
        <fullName evidence="6">Unnamed protein product</fullName>
    </submittedName>
</protein>
<dbReference type="PANTHER" id="PTHR44167:SF24">
    <property type="entry name" value="SERINE_THREONINE-PROTEIN KINASE CHK2"/>
    <property type="match status" value="1"/>
</dbReference>
<dbReference type="GO" id="GO:0044773">
    <property type="term" value="P:mitotic DNA damage checkpoint signaling"/>
    <property type="evidence" value="ECO:0007669"/>
    <property type="project" value="TreeGrafter"/>
</dbReference>
<comment type="similarity">
    <text evidence="4">Belongs to the protein kinase superfamily.</text>
</comment>
<dbReference type="PROSITE" id="PS00108">
    <property type="entry name" value="PROTEIN_KINASE_ST"/>
    <property type="match status" value="1"/>
</dbReference>
<accession>A0A9W6T8G6</accession>
<dbReference type="GO" id="GO:0030447">
    <property type="term" value="P:filamentous growth"/>
    <property type="evidence" value="ECO:0007669"/>
    <property type="project" value="UniProtKB-ARBA"/>
</dbReference>
<evidence type="ECO:0000256" key="2">
    <source>
        <dbReference type="ARBA" id="ARBA00022840"/>
    </source>
</evidence>
<dbReference type="InterPro" id="IPR000719">
    <property type="entry name" value="Prot_kinase_dom"/>
</dbReference>
<gene>
    <name evidence="6" type="ORF">Cboi02_000603700</name>
</gene>
<evidence type="ECO:0000259" key="5">
    <source>
        <dbReference type="PROSITE" id="PS50011"/>
    </source>
</evidence>
<evidence type="ECO:0000313" key="6">
    <source>
        <dbReference type="EMBL" id="GME79181.1"/>
    </source>
</evidence>
<dbReference type="InterPro" id="IPR008271">
    <property type="entry name" value="Ser/Thr_kinase_AS"/>
</dbReference>
<dbReference type="GO" id="GO:0005634">
    <property type="term" value="C:nucleus"/>
    <property type="evidence" value="ECO:0007669"/>
    <property type="project" value="TreeGrafter"/>
</dbReference>
<evidence type="ECO:0000256" key="4">
    <source>
        <dbReference type="RuleBase" id="RU000304"/>
    </source>
</evidence>
<dbReference type="InterPro" id="IPR017441">
    <property type="entry name" value="Protein_kinase_ATP_BS"/>
</dbReference>
<dbReference type="GO" id="GO:0004674">
    <property type="term" value="F:protein serine/threonine kinase activity"/>
    <property type="evidence" value="ECO:0007669"/>
    <property type="project" value="UniProtKB-KW"/>
</dbReference>
<dbReference type="Pfam" id="PF00069">
    <property type="entry name" value="Pkinase"/>
    <property type="match status" value="1"/>
</dbReference>
<dbReference type="PANTHER" id="PTHR44167">
    <property type="entry name" value="OVARIAN-SPECIFIC SERINE/THREONINE-PROTEIN KINASE LOK-RELATED"/>
    <property type="match status" value="1"/>
</dbReference>
<evidence type="ECO:0000313" key="7">
    <source>
        <dbReference type="Proteomes" id="UP001165120"/>
    </source>
</evidence>
<dbReference type="SMART" id="SM00220">
    <property type="entry name" value="S_TKc"/>
    <property type="match status" value="1"/>
</dbReference>
<dbReference type="PROSITE" id="PS00107">
    <property type="entry name" value="PROTEIN_KINASE_ATP"/>
    <property type="match status" value="1"/>
</dbReference>
<name>A0A9W6T8G6_CANBO</name>
<dbReference type="Proteomes" id="UP001165120">
    <property type="component" value="Unassembled WGS sequence"/>
</dbReference>
<evidence type="ECO:0000256" key="3">
    <source>
        <dbReference type="PROSITE-ProRule" id="PRU10141"/>
    </source>
</evidence>
<organism evidence="6 7">
    <name type="scientific">Candida boidinii</name>
    <name type="common">Yeast</name>
    <dbReference type="NCBI Taxonomy" id="5477"/>
    <lineage>
        <taxon>Eukaryota</taxon>
        <taxon>Fungi</taxon>
        <taxon>Dikarya</taxon>
        <taxon>Ascomycota</taxon>
        <taxon>Saccharomycotina</taxon>
        <taxon>Pichiomycetes</taxon>
        <taxon>Pichiales</taxon>
        <taxon>Pichiaceae</taxon>
        <taxon>Ogataea</taxon>
        <taxon>Ogataea/Candida clade</taxon>
    </lineage>
</organism>
<dbReference type="EMBL" id="BSXN01003400">
    <property type="protein sequence ID" value="GME79181.1"/>
    <property type="molecule type" value="Genomic_DNA"/>
</dbReference>
<evidence type="ECO:0000256" key="1">
    <source>
        <dbReference type="ARBA" id="ARBA00022741"/>
    </source>
</evidence>
<dbReference type="InterPro" id="IPR011009">
    <property type="entry name" value="Kinase-like_dom_sf"/>
</dbReference>
<keyword evidence="2 3" id="KW-0067">ATP-binding</keyword>
<dbReference type="Gene3D" id="1.10.510.10">
    <property type="entry name" value="Transferase(Phosphotransferase) domain 1"/>
    <property type="match status" value="1"/>
</dbReference>